<evidence type="ECO:0000256" key="3">
    <source>
        <dbReference type="PROSITE-ProRule" id="PRU00023"/>
    </source>
</evidence>
<dbReference type="PROSITE" id="PS50297">
    <property type="entry name" value="ANK_REP_REGION"/>
    <property type="match status" value="2"/>
</dbReference>
<feature type="region of interest" description="Disordered" evidence="4">
    <location>
        <begin position="1"/>
        <end position="21"/>
    </location>
</feature>
<dbReference type="AlphaFoldDB" id="A0AB34IYQ4"/>
<dbReference type="InterPro" id="IPR051631">
    <property type="entry name" value="Ankyrin-KH/SAM_domain"/>
</dbReference>
<organism evidence="5 6">
    <name type="scientific">Prymnesium parvum</name>
    <name type="common">Toxic golden alga</name>
    <dbReference type="NCBI Taxonomy" id="97485"/>
    <lineage>
        <taxon>Eukaryota</taxon>
        <taxon>Haptista</taxon>
        <taxon>Haptophyta</taxon>
        <taxon>Prymnesiophyceae</taxon>
        <taxon>Prymnesiales</taxon>
        <taxon>Prymnesiaceae</taxon>
        <taxon>Prymnesium</taxon>
    </lineage>
</organism>
<name>A0AB34IYQ4_PRYPA</name>
<comment type="caution">
    <text evidence="5">The sequence shown here is derived from an EMBL/GenBank/DDBJ whole genome shotgun (WGS) entry which is preliminary data.</text>
</comment>
<dbReference type="Pfam" id="PF12796">
    <property type="entry name" value="Ank_2"/>
    <property type="match status" value="1"/>
</dbReference>
<evidence type="ECO:0000313" key="6">
    <source>
        <dbReference type="Proteomes" id="UP001515480"/>
    </source>
</evidence>
<reference evidence="5 6" key="1">
    <citation type="journal article" date="2024" name="Science">
        <title>Giant polyketide synthase enzymes in the biosynthesis of giant marine polyether toxins.</title>
        <authorList>
            <person name="Fallon T.R."/>
            <person name="Shende V.V."/>
            <person name="Wierzbicki I.H."/>
            <person name="Pendleton A.L."/>
            <person name="Watervoot N.F."/>
            <person name="Auber R.P."/>
            <person name="Gonzalez D.J."/>
            <person name="Wisecaver J.H."/>
            <person name="Moore B.S."/>
        </authorList>
    </citation>
    <scope>NUCLEOTIDE SEQUENCE [LARGE SCALE GENOMIC DNA]</scope>
    <source>
        <strain evidence="5 6">12B1</strain>
    </source>
</reference>
<sequence>MHTVRTSGGGEQRKSQRASSFWVDLSGKDAETFPEESESLIETGKSVVYEEPRSTFPIYAVSLRDVEKMTAMMSHEDVQPERWEPSKGPLCFVSHQWTSLDLPDHTGKQFELLKHTLRDLHYLFTDSLHNMSHAKVPPIKPEEYERLWVWLDYWSVPQSAQRADERSAAIDSIPAYALAASFILVLCPTVVHRDTGATCNFASWERRGWCRLERLAFSLARYSVTSPPYVYVVREPAKIERYMNSKFHKPSQSVFCGEFTVMDDRVRLLPVVQSLIDHGCQARKLQGDVAAWRKLLAMKRTLLFGCFGEEGCGTLCVTHSVEDFLAKYEFSSVTEHGPAGMTPLHYAAYEDNAAAVRGLISSGADVNVRDSDEFPYGGGATPLFYAAVYGAFEAAQALLEARADVNNVAITAPSIGHLLSMGFSDTTDFPAATMLSLLLANGLDTAAEAHWRAPHEQLDSRETLYRDMLGGTTQRFLAVKHRQIQQVQLLLQWGADPLQPCGKGGHEGLNPLDIARKLDLQDMVILLEEKLKESAIIEQR</sequence>
<evidence type="ECO:0000313" key="5">
    <source>
        <dbReference type="EMBL" id="KAL1510347.1"/>
    </source>
</evidence>
<dbReference type="SMART" id="SM00248">
    <property type="entry name" value="ANK"/>
    <property type="match status" value="3"/>
</dbReference>
<accession>A0AB34IYQ4</accession>
<dbReference type="EMBL" id="JBGBPQ010000015">
    <property type="protein sequence ID" value="KAL1510347.1"/>
    <property type="molecule type" value="Genomic_DNA"/>
</dbReference>
<dbReference type="PROSITE" id="PS50088">
    <property type="entry name" value="ANK_REPEAT"/>
    <property type="match status" value="2"/>
</dbReference>
<evidence type="ECO:0000256" key="2">
    <source>
        <dbReference type="ARBA" id="ARBA00023043"/>
    </source>
</evidence>
<protein>
    <submittedName>
        <fullName evidence="5">Uncharacterized protein</fullName>
    </submittedName>
</protein>
<dbReference type="PANTHER" id="PTHR23206">
    <property type="entry name" value="MASK PROTEIN"/>
    <property type="match status" value="1"/>
</dbReference>
<keyword evidence="1" id="KW-0677">Repeat</keyword>
<dbReference type="PANTHER" id="PTHR23206:SF8">
    <property type="entry name" value="ANKYRIN REPEAT AND KH DOMAIN-CONTAINING 1"/>
    <property type="match status" value="1"/>
</dbReference>
<dbReference type="InterPro" id="IPR002110">
    <property type="entry name" value="Ankyrin_rpt"/>
</dbReference>
<gene>
    <name evidence="5" type="ORF">AB1Y20_006663</name>
</gene>
<feature type="repeat" description="ANK" evidence="3">
    <location>
        <begin position="339"/>
        <end position="371"/>
    </location>
</feature>
<dbReference type="Proteomes" id="UP001515480">
    <property type="component" value="Unassembled WGS sequence"/>
</dbReference>
<dbReference type="SUPFAM" id="SSF48403">
    <property type="entry name" value="Ankyrin repeat"/>
    <property type="match status" value="1"/>
</dbReference>
<keyword evidence="2 3" id="KW-0040">ANK repeat</keyword>
<dbReference type="InterPro" id="IPR036770">
    <property type="entry name" value="Ankyrin_rpt-contain_sf"/>
</dbReference>
<dbReference type="Gene3D" id="1.25.40.20">
    <property type="entry name" value="Ankyrin repeat-containing domain"/>
    <property type="match status" value="2"/>
</dbReference>
<feature type="repeat" description="ANK" evidence="3">
    <location>
        <begin position="378"/>
        <end position="410"/>
    </location>
</feature>
<evidence type="ECO:0000256" key="1">
    <source>
        <dbReference type="ARBA" id="ARBA00022737"/>
    </source>
</evidence>
<evidence type="ECO:0000256" key="4">
    <source>
        <dbReference type="SAM" id="MobiDB-lite"/>
    </source>
</evidence>
<keyword evidence="6" id="KW-1185">Reference proteome</keyword>
<proteinExistence type="predicted"/>